<dbReference type="EMBL" id="VIGW01000009">
    <property type="protein sequence ID" value="TWS18426.1"/>
    <property type="molecule type" value="Genomic_DNA"/>
</dbReference>
<protein>
    <submittedName>
        <fullName evidence="1">Uncharacterized protein</fullName>
    </submittedName>
</protein>
<evidence type="ECO:0000313" key="1">
    <source>
        <dbReference type="EMBL" id="TWS18426.1"/>
    </source>
</evidence>
<comment type="caution">
    <text evidence="1">The sequence shown here is derived from an EMBL/GenBank/DDBJ whole genome shotgun (WGS) entry which is preliminary data.</text>
</comment>
<keyword evidence="2" id="KW-1185">Reference proteome</keyword>
<evidence type="ECO:0000313" key="2">
    <source>
        <dbReference type="Proteomes" id="UP000317291"/>
    </source>
</evidence>
<dbReference type="Proteomes" id="UP000317291">
    <property type="component" value="Unassembled WGS sequence"/>
</dbReference>
<reference evidence="1 2" key="1">
    <citation type="submission" date="2019-06" db="EMBL/GenBank/DDBJ databases">
        <title>Tsukamurella conjunctivitidis sp. nov., Tsukamurella assacharolytica sp. nov. and Tsukamurella sputae sp. nov. isolated from patients with conjunctivitis, bacteraemia (lymphoma) and respiratory infection (sputum) in Hong Kong.</title>
        <authorList>
            <person name="Teng J.L.L."/>
            <person name="Lee H.H."/>
            <person name="Fong J.Y.H."/>
            <person name="Fok K.M.N."/>
            <person name="Lau S.K.P."/>
            <person name="Woo P.C.Y."/>
        </authorList>
    </citation>
    <scope>NUCLEOTIDE SEQUENCE [LARGE SCALE GENOMIC DNA]</scope>
    <source>
        <strain evidence="1 2">HKU71</strain>
    </source>
</reference>
<proteinExistence type="predicted"/>
<organism evidence="1 2">
    <name type="scientific">Tsukamurella asaccharolytica</name>
    <dbReference type="NCBI Taxonomy" id="2592067"/>
    <lineage>
        <taxon>Bacteria</taxon>
        <taxon>Bacillati</taxon>
        <taxon>Actinomycetota</taxon>
        <taxon>Actinomycetes</taxon>
        <taxon>Mycobacteriales</taxon>
        <taxon>Tsukamurellaceae</taxon>
        <taxon>Tsukamurella</taxon>
    </lineage>
</organism>
<dbReference type="AlphaFoldDB" id="A0A5C5R6T5"/>
<name>A0A5C5R6T5_9ACTN</name>
<gene>
    <name evidence="1" type="ORF">FK529_15100</name>
</gene>
<accession>A0A5C5R6T5</accession>
<sequence>MRADVTVLHMGDAKTSALKVLIPGSTKWQDVTDTADDPGAAAIASSSLAAYSSENLVVLLGLGTSLGLEGQNGAAAPSMWDLLKRVENLDGFDRARSLVPANEKQGDVEVLLSVCQMHFALTSDSEVGSFLVNAENEVLEACRFIDSTTDLSSHEALLRKIGRRPTRLSRAQIFTTNYDLAIEHAARSTRFTLIDGFGPTAGGLFDGGNFDLDIVRRDPSGSLLLAPNVVQLYKLHGSVDWTEDDDGVRRSSVPSTPVLIYPSSMKYQQSYRLPYLESMARFQMTLRRPDTTLIVAGFGFNDAHLTAPIMSAVQSNVSLRMIVVDPVLVAEGDDHETRDRLRRLVSSGDNRILLVAGKFGDYVAALPDVNPPDIGEVHSERYRASQVGAT</sequence>
<dbReference type="Pfam" id="PF13289">
    <property type="entry name" value="SIR2_2"/>
    <property type="match status" value="1"/>
</dbReference>